<keyword evidence="2" id="KW-1185">Reference proteome</keyword>
<dbReference type="AlphaFoldDB" id="A0A9N9HIZ2"/>
<comment type="caution">
    <text evidence="1">The sequence shown here is derived from an EMBL/GenBank/DDBJ whole genome shotgun (WGS) entry which is preliminary data.</text>
</comment>
<accession>A0A9N9HIZ2</accession>
<name>A0A9N9HIZ2_9GLOM</name>
<dbReference type="Proteomes" id="UP000789759">
    <property type="component" value="Unassembled WGS sequence"/>
</dbReference>
<protein>
    <submittedName>
        <fullName evidence="1">23794_t:CDS:1</fullName>
    </submittedName>
</protein>
<gene>
    <name evidence="1" type="ORF">CPELLU_LOCUS11560</name>
</gene>
<dbReference type="OrthoDB" id="2443335at2759"/>
<organism evidence="1 2">
    <name type="scientific">Cetraspora pellucida</name>
    <dbReference type="NCBI Taxonomy" id="1433469"/>
    <lineage>
        <taxon>Eukaryota</taxon>
        <taxon>Fungi</taxon>
        <taxon>Fungi incertae sedis</taxon>
        <taxon>Mucoromycota</taxon>
        <taxon>Glomeromycotina</taxon>
        <taxon>Glomeromycetes</taxon>
        <taxon>Diversisporales</taxon>
        <taxon>Gigasporaceae</taxon>
        <taxon>Cetraspora</taxon>
    </lineage>
</organism>
<evidence type="ECO:0000313" key="1">
    <source>
        <dbReference type="EMBL" id="CAG8695866.1"/>
    </source>
</evidence>
<dbReference type="EMBL" id="CAJVQA010010340">
    <property type="protein sequence ID" value="CAG8695866.1"/>
    <property type="molecule type" value="Genomic_DNA"/>
</dbReference>
<proteinExistence type="predicted"/>
<evidence type="ECO:0000313" key="2">
    <source>
        <dbReference type="Proteomes" id="UP000789759"/>
    </source>
</evidence>
<sequence length="236" mass="26655">MKYTEDVNSDGISDNSVLANENDVYLISETDSFLNSETDSVATTQSSNKGERPLASIWNEYNMINNRLEKLKGASCKYCSALWARGRAQEMKAHLVMKCKRKVPRKIHIKVLRDIQSADKPTPSGSSKSTTLKKRKQDYNPLSLDSYYNVIKAINKVKEARANKSLIRWIVSLGILFSAFDNLYFEDYIKILSPGYNSPNHYILASSILDAEAANIILKIEKELSKAKNLTLYVDS</sequence>
<reference evidence="1" key="1">
    <citation type="submission" date="2021-06" db="EMBL/GenBank/DDBJ databases">
        <authorList>
            <person name="Kallberg Y."/>
            <person name="Tangrot J."/>
            <person name="Rosling A."/>
        </authorList>
    </citation>
    <scope>NUCLEOTIDE SEQUENCE</scope>
    <source>
        <strain evidence="1">FL966</strain>
    </source>
</reference>